<reference evidence="1 2" key="1">
    <citation type="journal article" date="2018" name="Nat. Ecol. Evol.">
        <title>Pezizomycetes genomes reveal the molecular basis of ectomycorrhizal truffle lifestyle.</title>
        <authorList>
            <person name="Murat C."/>
            <person name="Payen T."/>
            <person name="Noel B."/>
            <person name="Kuo A."/>
            <person name="Morin E."/>
            <person name="Chen J."/>
            <person name="Kohler A."/>
            <person name="Krizsan K."/>
            <person name="Balestrini R."/>
            <person name="Da Silva C."/>
            <person name="Montanini B."/>
            <person name="Hainaut M."/>
            <person name="Levati E."/>
            <person name="Barry K.W."/>
            <person name="Belfiori B."/>
            <person name="Cichocki N."/>
            <person name="Clum A."/>
            <person name="Dockter R.B."/>
            <person name="Fauchery L."/>
            <person name="Guy J."/>
            <person name="Iotti M."/>
            <person name="Le Tacon F."/>
            <person name="Lindquist E.A."/>
            <person name="Lipzen A."/>
            <person name="Malagnac F."/>
            <person name="Mello A."/>
            <person name="Molinier V."/>
            <person name="Miyauchi S."/>
            <person name="Poulain J."/>
            <person name="Riccioni C."/>
            <person name="Rubini A."/>
            <person name="Sitrit Y."/>
            <person name="Splivallo R."/>
            <person name="Traeger S."/>
            <person name="Wang M."/>
            <person name="Zifcakova L."/>
            <person name="Wipf D."/>
            <person name="Zambonelli A."/>
            <person name="Paolocci F."/>
            <person name="Nowrousian M."/>
            <person name="Ottonello S."/>
            <person name="Baldrian P."/>
            <person name="Spatafora J.W."/>
            <person name="Henrissat B."/>
            <person name="Nagy L.G."/>
            <person name="Aury J.M."/>
            <person name="Wincker P."/>
            <person name="Grigoriev I.V."/>
            <person name="Bonfante P."/>
            <person name="Martin F.M."/>
        </authorList>
    </citation>
    <scope>NUCLEOTIDE SEQUENCE [LARGE SCALE GENOMIC DNA]</scope>
    <source>
        <strain evidence="1 2">120613-1</strain>
    </source>
</reference>
<dbReference type="PANTHER" id="PTHR45786">
    <property type="entry name" value="DNA BINDING PROTEIN-LIKE"/>
    <property type="match status" value="1"/>
</dbReference>
<evidence type="ECO:0000313" key="1">
    <source>
        <dbReference type="EMBL" id="RPB01788.1"/>
    </source>
</evidence>
<evidence type="ECO:0008006" key="3">
    <source>
        <dbReference type="Google" id="ProtNLM"/>
    </source>
</evidence>
<sequence length="184" mass="21069">MDNRTTVQGNGLHLFQVYSAVYYLQGPLKVPTRRDATFLQIYLYDPLYAAQAHATRTEGLDAGVILTLIQMFQECSLLIQMYKTAKERIEEAEERGGEFRIILNPQIQLVIETGADKRQENIPTSDEVVLILLEEYREVGCHDLVLAKRDNVGPMSEKLTIINQNHASYLPMHYVLLFPNSELR</sequence>
<dbReference type="Proteomes" id="UP000276215">
    <property type="component" value="Unassembled WGS sequence"/>
</dbReference>
<name>A0A3N4JX48_9PEZI</name>
<organism evidence="1 2">
    <name type="scientific">Choiromyces venosus 120613-1</name>
    <dbReference type="NCBI Taxonomy" id="1336337"/>
    <lineage>
        <taxon>Eukaryota</taxon>
        <taxon>Fungi</taxon>
        <taxon>Dikarya</taxon>
        <taxon>Ascomycota</taxon>
        <taxon>Pezizomycotina</taxon>
        <taxon>Pezizomycetes</taxon>
        <taxon>Pezizales</taxon>
        <taxon>Tuberaceae</taxon>
        <taxon>Choiromyces</taxon>
    </lineage>
</organism>
<proteinExistence type="predicted"/>
<evidence type="ECO:0000313" key="2">
    <source>
        <dbReference type="Proteomes" id="UP000276215"/>
    </source>
</evidence>
<protein>
    <recommendedName>
        <fullName evidence="3">Helitron helicase-like domain-containing protein</fullName>
    </recommendedName>
</protein>
<dbReference type="PANTHER" id="PTHR45786:SF66">
    <property type="entry name" value="HOOK MOTIF PROTEIN, PUTATIVE-RELATED"/>
    <property type="match status" value="1"/>
</dbReference>
<dbReference type="AlphaFoldDB" id="A0A3N4JX48"/>
<gene>
    <name evidence="1" type="ORF">L873DRAFT_1788125</name>
</gene>
<accession>A0A3N4JX48</accession>
<dbReference type="EMBL" id="ML120371">
    <property type="protein sequence ID" value="RPB01788.1"/>
    <property type="molecule type" value="Genomic_DNA"/>
</dbReference>
<dbReference type="OrthoDB" id="5366038at2759"/>
<dbReference type="STRING" id="1336337.A0A3N4JX48"/>
<keyword evidence="2" id="KW-1185">Reference proteome</keyword>